<evidence type="ECO:0000256" key="3">
    <source>
        <dbReference type="ARBA" id="ARBA00022448"/>
    </source>
</evidence>
<comment type="subcellular location">
    <subcellularLocation>
        <location evidence="8">Cell membrane</location>
        <topology evidence="8">Multi-pass membrane protein</topology>
    </subcellularLocation>
    <subcellularLocation>
        <location evidence="1">Membrane</location>
        <topology evidence="1">Multi-pass membrane protein</topology>
    </subcellularLocation>
</comment>
<feature type="region of interest" description="Disordered" evidence="9">
    <location>
        <begin position="456"/>
        <end position="521"/>
    </location>
</feature>
<dbReference type="Proteomes" id="UP000001072">
    <property type="component" value="Unassembled WGS sequence"/>
</dbReference>
<evidence type="ECO:0000256" key="9">
    <source>
        <dbReference type="SAM" id="MobiDB-lite"/>
    </source>
</evidence>
<dbReference type="KEGG" id="mlr:MELLADRAFT_42854"/>
<feature type="transmembrane region" description="Helical" evidence="8">
    <location>
        <begin position="30"/>
        <end position="51"/>
    </location>
</feature>
<feature type="domain" description="Ammonium transporter AmtB-like" evidence="10">
    <location>
        <begin position="31"/>
        <end position="436"/>
    </location>
</feature>
<dbReference type="EMBL" id="GL883100">
    <property type="protein sequence ID" value="EGG08538.1"/>
    <property type="molecule type" value="Genomic_DNA"/>
</dbReference>
<evidence type="ECO:0000256" key="2">
    <source>
        <dbReference type="ARBA" id="ARBA00005887"/>
    </source>
</evidence>
<keyword evidence="3 8" id="KW-0813">Transport</keyword>
<keyword evidence="4 8" id="KW-0812">Transmembrane</keyword>
<gene>
    <name evidence="11" type="ORF">MELLADRAFT_42854</name>
</gene>
<feature type="transmembrane region" description="Helical" evidence="8">
    <location>
        <begin position="336"/>
        <end position="357"/>
    </location>
</feature>
<keyword evidence="12" id="KW-1185">Reference proteome</keyword>
<dbReference type="eggNOG" id="KOG0682">
    <property type="taxonomic scope" value="Eukaryota"/>
</dbReference>
<feature type="transmembrane region" description="Helical" evidence="8">
    <location>
        <begin position="120"/>
        <end position="138"/>
    </location>
</feature>
<dbReference type="GeneID" id="18928074"/>
<dbReference type="VEuPathDB" id="FungiDB:MELLADRAFT_42854"/>
<dbReference type="OrthoDB" id="534912at2759"/>
<dbReference type="AlphaFoldDB" id="F4RG35"/>
<dbReference type="InterPro" id="IPR001905">
    <property type="entry name" value="Ammonium_transpt"/>
</dbReference>
<dbReference type="GO" id="GO:0005886">
    <property type="term" value="C:plasma membrane"/>
    <property type="evidence" value="ECO:0007669"/>
    <property type="project" value="UniProtKB-SubCell"/>
</dbReference>
<evidence type="ECO:0000313" key="11">
    <source>
        <dbReference type="EMBL" id="EGG08538.1"/>
    </source>
</evidence>
<organism evidence="12">
    <name type="scientific">Melampsora larici-populina (strain 98AG31 / pathotype 3-4-7)</name>
    <name type="common">Poplar leaf rust fungus</name>
    <dbReference type="NCBI Taxonomy" id="747676"/>
    <lineage>
        <taxon>Eukaryota</taxon>
        <taxon>Fungi</taxon>
        <taxon>Dikarya</taxon>
        <taxon>Basidiomycota</taxon>
        <taxon>Pucciniomycotina</taxon>
        <taxon>Pucciniomycetes</taxon>
        <taxon>Pucciniales</taxon>
        <taxon>Melampsoraceae</taxon>
        <taxon>Melampsora</taxon>
    </lineage>
</organism>
<evidence type="ECO:0000313" key="12">
    <source>
        <dbReference type="Proteomes" id="UP000001072"/>
    </source>
</evidence>
<feature type="compositionally biased region" description="Basic and acidic residues" evidence="9">
    <location>
        <begin position="482"/>
        <end position="493"/>
    </location>
</feature>
<dbReference type="STRING" id="747676.F4RG35"/>
<dbReference type="Gene3D" id="1.10.3430.10">
    <property type="entry name" value="Ammonium transporter AmtB like domains"/>
    <property type="match status" value="1"/>
</dbReference>
<dbReference type="FunCoup" id="F4RG35">
    <property type="interactions" value="73"/>
</dbReference>
<dbReference type="PANTHER" id="PTHR43029:SF10">
    <property type="entry name" value="AMMONIUM TRANSPORTER MEP2"/>
    <property type="match status" value="1"/>
</dbReference>
<evidence type="ECO:0000256" key="1">
    <source>
        <dbReference type="ARBA" id="ARBA00004141"/>
    </source>
</evidence>
<proteinExistence type="inferred from homology"/>
<reference evidence="12" key="1">
    <citation type="journal article" date="2011" name="Proc. Natl. Acad. Sci. U.S.A.">
        <title>Obligate biotrophy features unraveled by the genomic analysis of rust fungi.</title>
        <authorList>
            <person name="Duplessis S."/>
            <person name="Cuomo C.A."/>
            <person name="Lin Y.-C."/>
            <person name="Aerts A."/>
            <person name="Tisserant E."/>
            <person name="Veneault-Fourrey C."/>
            <person name="Joly D.L."/>
            <person name="Hacquard S."/>
            <person name="Amselem J."/>
            <person name="Cantarel B.L."/>
            <person name="Chiu R."/>
            <person name="Coutinho P.M."/>
            <person name="Feau N."/>
            <person name="Field M."/>
            <person name="Frey P."/>
            <person name="Gelhaye E."/>
            <person name="Goldberg J."/>
            <person name="Grabherr M.G."/>
            <person name="Kodira C.D."/>
            <person name="Kohler A."/>
            <person name="Kuees U."/>
            <person name="Lindquist E.A."/>
            <person name="Lucas S.M."/>
            <person name="Mago R."/>
            <person name="Mauceli E."/>
            <person name="Morin E."/>
            <person name="Murat C."/>
            <person name="Pangilinan J.L."/>
            <person name="Park R."/>
            <person name="Pearson M."/>
            <person name="Quesneville H."/>
            <person name="Rouhier N."/>
            <person name="Sakthikumar S."/>
            <person name="Salamov A.A."/>
            <person name="Schmutz J."/>
            <person name="Selles B."/>
            <person name="Shapiro H."/>
            <person name="Tanguay P."/>
            <person name="Tuskan G.A."/>
            <person name="Henrissat B."/>
            <person name="Van de Peer Y."/>
            <person name="Rouze P."/>
            <person name="Ellis J.G."/>
            <person name="Dodds P.N."/>
            <person name="Schein J.E."/>
            <person name="Zhong S."/>
            <person name="Hamelin R.C."/>
            <person name="Grigoriev I.V."/>
            <person name="Szabo L.J."/>
            <person name="Martin F."/>
        </authorList>
    </citation>
    <scope>NUCLEOTIDE SEQUENCE [LARGE SCALE GENOMIC DNA]</scope>
    <source>
        <strain evidence="12">98AG31 / pathotype 3-4-7</strain>
    </source>
</reference>
<feature type="transmembrane region" description="Helical" evidence="8">
    <location>
        <begin position="252"/>
        <end position="273"/>
    </location>
</feature>
<feature type="transmembrane region" description="Helical" evidence="8">
    <location>
        <begin position="280"/>
        <end position="297"/>
    </location>
</feature>
<dbReference type="Pfam" id="PF00909">
    <property type="entry name" value="Ammonium_transp"/>
    <property type="match status" value="1"/>
</dbReference>
<dbReference type="PROSITE" id="PS01219">
    <property type="entry name" value="AMMONIUM_TRANSP"/>
    <property type="match status" value="1"/>
</dbReference>
<dbReference type="NCBIfam" id="TIGR00836">
    <property type="entry name" value="amt"/>
    <property type="match status" value="1"/>
</dbReference>
<dbReference type="SUPFAM" id="SSF111352">
    <property type="entry name" value="Ammonium transporter"/>
    <property type="match status" value="1"/>
</dbReference>
<keyword evidence="6 8" id="KW-0472">Membrane</keyword>
<comment type="similarity">
    <text evidence="2 8">Belongs to the ammonia transporter channel (TC 1.A.11.2) family.</text>
</comment>
<feature type="transmembrane region" description="Helical" evidence="8">
    <location>
        <begin position="63"/>
        <end position="81"/>
    </location>
</feature>
<dbReference type="InParanoid" id="F4RG35"/>
<dbReference type="HOGENOM" id="CLU_000445_33_0_1"/>
<keyword evidence="7 8" id="KW-0924">Ammonia transport</keyword>
<feature type="transmembrane region" description="Helical" evidence="8">
    <location>
        <begin position="222"/>
        <end position="240"/>
    </location>
</feature>
<feature type="transmembrane region" description="Helical" evidence="8">
    <location>
        <begin position="177"/>
        <end position="201"/>
    </location>
</feature>
<accession>F4RG35</accession>
<evidence type="ECO:0000256" key="7">
    <source>
        <dbReference type="ARBA" id="ARBA00023177"/>
    </source>
</evidence>
<evidence type="ECO:0000256" key="8">
    <source>
        <dbReference type="RuleBase" id="RU362002"/>
    </source>
</evidence>
<dbReference type="GO" id="GO:0008519">
    <property type="term" value="F:ammonium channel activity"/>
    <property type="evidence" value="ECO:0007669"/>
    <property type="project" value="InterPro"/>
</dbReference>
<evidence type="ECO:0000256" key="4">
    <source>
        <dbReference type="ARBA" id="ARBA00022692"/>
    </source>
</evidence>
<feature type="compositionally biased region" description="Polar residues" evidence="9">
    <location>
        <begin position="496"/>
        <end position="521"/>
    </location>
</feature>
<dbReference type="RefSeq" id="XP_007408124.1">
    <property type="nucleotide sequence ID" value="XM_007408062.1"/>
</dbReference>
<dbReference type="InterPro" id="IPR029020">
    <property type="entry name" value="Ammonium/urea_transptr"/>
</dbReference>
<evidence type="ECO:0000256" key="5">
    <source>
        <dbReference type="ARBA" id="ARBA00022989"/>
    </source>
</evidence>
<dbReference type="FunFam" id="1.10.3430.10:FF:000003">
    <property type="entry name" value="Ammonium transporter"/>
    <property type="match status" value="1"/>
</dbReference>
<feature type="transmembrane region" description="Helical" evidence="8">
    <location>
        <begin position="150"/>
        <end position="171"/>
    </location>
</feature>
<protein>
    <recommendedName>
        <fullName evidence="8">Ammonium transporter</fullName>
    </recommendedName>
</protein>
<sequence>MLNVTKDASGSIVATLPDGSPPTIYNPGDLAWVLASTALVMIMTPGLGFFYSGLLRRKNALSMIFLSMAVYAVVSFQWFFWGYSLAFSPNASRFIGTLTNFGFMDVDMQPSIGGTSVPSLAYAVFQMMFATITPMILLGAVAERGRIGPALVFTFIWSTLVYDPIACWTWNSKGWTFIMGSLDFAGGGPVHMSSGTAALAYSIWLGKRRGYGTERLAYKPHNVTHVILGTALLWFGWFGFNGGSALAANMRAFQAVMVTNTSAAVGGLTWLLVDWFHERKWSPVGFCSGAIAGLVGITPASGFVGTPASVAIGFVTAVVCNYATQLKILIDCDDTLDIFASHAVGGFVGSILTAIFADSRVAAFDGSTVIAGGWINHHYVQLGYQLASSLAIMGYTFAVTMIILVAMEFTPGMSLRATPEAEIVGIDEHELGESAYDYAFVERDVENADYRSELKSVSQPDMELPNTRSPSVHHGGLQEQHVTIDKSPERHLPIDASNSSSQSNEKTKINQNQAQTKEVVV</sequence>
<keyword evidence="5 8" id="KW-1133">Transmembrane helix</keyword>
<feature type="transmembrane region" description="Helical" evidence="8">
    <location>
        <begin position="386"/>
        <end position="406"/>
    </location>
</feature>
<name>F4RG35_MELLP</name>
<dbReference type="InterPro" id="IPR024041">
    <property type="entry name" value="NH4_transpt_AmtB-like_dom"/>
</dbReference>
<feature type="transmembrane region" description="Helical" evidence="8">
    <location>
        <begin position="303"/>
        <end position="324"/>
    </location>
</feature>
<evidence type="ECO:0000259" key="10">
    <source>
        <dbReference type="Pfam" id="PF00909"/>
    </source>
</evidence>
<dbReference type="InterPro" id="IPR018047">
    <property type="entry name" value="Ammonium_transpt_CS"/>
</dbReference>
<dbReference type="PANTHER" id="PTHR43029">
    <property type="entry name" value="AMMONIUM TRANSPORTER MEP2"/>
    <property type="match status" value="1"/>
</dbReference>
<evidence type="ECO:0000256" key="6">
    <source>
        <dbReference type="ARBA" id="ARBA00023136"/>
    </source>
</evidence>